<feature type="transmembrane region" description="Helical" evidence="1">
    <location>
        <begin position="12"/>
        <end position="31"/>
    </location>
</feature>
<gene>
    <name evidence="2" type="ORF">EHQ83_17185</name>
</gene>
<evidence type="ECO:0000313" key="2">
    <source>
        <dbReference type="EMBL" id="TGL80239.1"/>
    </source>
</evidence>
<dbReference type="EMBL" id="RQGM01000069">
    <property type="protein sequence ID" value="TGL80239.1"/>
    <property type="molecule type" value="Genomic_DNA"/>
</dbReference>
<protein>
    <recommendedName>
        <fullName evidence="4">Gluconate 2-dehydrogenase subunit 3 family protein</fullName>
    </recommendedName>
</protein>
<evidence type="ECO:0000313" key="3">
    <source>
        <dbReference type="Proteomes" id="UP000297613"/>
    </source>
</evidence>
<dbReference type="Proteomes" id="UP000297613">
    <property type="component" value="Unassembled WGS sequence"/>
</dbReference>
<keyword evidence="1" id="KW-0472">Membrane</keyword>
<dbReference type="AlphaFoldDB" id="A0A6N4QPJ0"/>
<sequence length="189" mass="21591">MSVWTEKISRRKLFGFGLGGLLSIGIGTLFLSRSKNESIPKTLFFSSSEAEFILAYAQTLLPAEPGFPDLEKTEVIRRLDEEFFFVDPTISDDFKSLILILEYLPLVSGYWSCFSRMNEEDRKNFLHSQETTNSDTIRAALANLKLPIFLVYYGHESSFKAISYDGPFGNPPERLSESRIYYKKILGEL</sequence>
<accession>A0A6N4QPJ0</accession>
<keyword evidence="1" id="KW-1133">Transmembrane helix</keyword>
<evidence type="ECO:0000256" key="1">
    <source>
        <dbReference type="SAM" id="Phobius"/>
    </source>
</evidence>
<comment type="caution">
    <text evidence="2">The sequence shown here is derived from an EMBL/GenBank/DDBJ whole genome shotgun (WGS) entry which is preliminary data.</text>
</comment>
<evidence type="ECO:0008006" key="4">
    <source>
        <dbReference type="Google" id="ProtNLM"/>
    </source>
</evidence>
<keyword evidence="1" id="KW-0812">Transmembrane</keyword>
<reference evidence="2 3" key="1">
    <citation type="journal article" date="2019" name="PLoS Negl. Trop. Dis.">
        <title>Revisiting the worldwide diversity of Leptospira species in the environment.</title>
        <authorList>
            <person name="Vincent A.T."/>
            <person name="Schiettekatte O."/>
            <person name="Bourhy P."/>
            <person name="Veyrier F.J."/>
            <person name="Picardeau M."/>
        </authorList>
    </citation>
    <scope>NUCLEOTIDE SEQUENCE [LARGE SCALE GENOMIC DNA]</scope>
    <source>
        <strain evidence="2 3">201702445</strain>
    </source>
</reference>
<proteinExistence type="predicted"/>
<name>A0A6N4QPJ0_9LEPT</name>
<organism evidence="2 3">
    <name type="scientific">Leptospira yasudae</name>
    <dbReference type="NCBI Taxonomy" id="2202201"/>
    <lineage>
        <taxon>Bacteria</taxon>
        <taxon>Pseudomonadati</taxon>
        <taxon>Spirochaetota</taxon>
        <taxon>Spirochaetia</taxon>
        <taxon>Leptospirales</taxon>
        <taxon>Leptospiraceae</taxon>
        <taxon>Leptospira</taxon>
    </lineage>
</organism>
<dbReference type="RefSeq" id="WP_135750172.1">
    <property type="nucleotide sequence ID" value="NZ_RQGK01000073.1"/>
</dbReference>